<organism evidence="3 4">
    <name type="scientific">Mytilus coruscus</name>
    <name type="common">Sea mussel</name>
    <dbReference type="NCBI Taxonomy" id="42192"/>
    <lineage>
        <taxon>Eukaryota</taxon>
        <taxon>Metazoa</taxon>
        <taxon>Spiralia</taxon>
        <taxon>Lophotrochozoa</taxon>
        <taxon>Mollusca</taxon>
        <taxon>Bivalvia</taxon>
        <taxon>Autobranchia</taxon>
        <taxon>Pteriomorphia</taxon>
        <taxon>Mytilida</taxon>
        <taxon>Mytiloidea</taxon>
        <taxon>Mytilidae</taxon>
        <taxon>Mytilinae</taxon>
        <taxon>Mytilus</taxon>
    </lineage>
</organism>
<sequence length="228" mass="26907">MKRKRNCMPKKRQKEKNKTLDEKTRHLTKKQLLLQSNTARKRKARAAFTSAQLELQKDSLRKAEELRNLTSDEKQDQLQKATDGMSRSQKSLTIEENSHNFVKILKEKHKNNLADLTPLEKRLICRRYPFMKLIALPQGRLASLKGTFVNIPFNEQTVCSTLPRTPAPAGFIPVKLKRQLKYKTYEIFEIIRPQRVMTALRWLRQNNVLYRNTEECLNWEERSAQEDQ</sequence>
<evidence type="ECO:0000313" key="3">
    <source>
        <dbReference type="EMBL" id="CAC5366370.1"/>
    </source>
</evidence>
<evidence type="ECO:0000313" key="4">
    <source>
        <dbReference type="Proteomes" id="UP000507470"/>
    </source>
</evidence>
<dbReference type="Pfam" id="PF20209">
    <property type="entry name" value="DUF6570"/>
    <property type="match status" value="1"/>
</dbReference>
<dbReference type="EMBL" id="CACVKT020001236">
    <property type="protein sequence ID" value="CAC5366370.1"/>
    <property type="molecule type" value="Genomic_DNA"/>
</dbReference>
<protein>
    <recommendedName>
        <fullName evidence="2">DUF6570 domain-containing protein</fullName>
    </recommendedName>
</protein>
<reference evidence="3 4" key="1">
    <citation type="submission" date="2020-06" db="EMBL/GenBank/DDBJ databases">
        <authorList>
            <person name="Li R."/>
            <person name="Bekaert M."/>
        </authorList>
    </citation>
    <scope>NUCLEOTIDE SEQUENCE [LARGE SCALE GENOMIC DNA]</scope>
    <source>
        <strain evidence="4">wild</strain>
    </source>
</reference>
<name>A0A6J8AE51_MYTCO</name>
<dbReference type="AlphaFoldDB" id="A0A6J8AE51"/>
<accession>A0A6J8AE51</accession>
<gene>
    <name evidence="3" type="ORF">MCOR_6702</name>
</gene>
<evidence type="ECO:0000259" key="2">
    <source>
        <dbReference type="Pfam" id="PF20209"/>
    </source>
</evidence>
<feature type="region of interest" description="Disordered" evidence="1">
    <location>
        <begin position="1"/>
        <end position="24"/>
    </location>
</feature>
<feature type="compositionally biased region" description="Basic residues" evidence="1">
    <location>
        <begin position="1"/>
        <end position="15"/>
    </location>
</feature>
<evidence type="ECO:0000256" key="1">
    <source>
        <dbReference type="SAM" id="MobiDB-lite"/>
    </source>
</evidence>
<keyword evidence="4" id="KW-1185">Reference proteome</keyword>
<dbReference type="OrthoDB" id="416437at2759"/>
<dbReference type="Proteomes" id="UP000507470">
    <property type="component" value="Unassembled WGS sequence"/>
</dbReference>
<feature type="domain" description="DUF6570" evidence="2">
    <location>
        <begin position="112"/>
        <end position="213"/>
    </location>
</feature>
<feature type="region of interest" description="Disordered" evidence="1">
    <location>
        <begin position="67"/>
        <end position="92"/>
    </location>
</feature>
<proteinExistence type="predicted"/>
<feature type="compositionally biased region" description="Basic and acidic residues" evidence="1">
    <location>
        <begin position="67"/>
        <end position="77"/>
    </location>
</feature>
<dbReference type="InterPro" id="IPR046700">
    <property type="entry name" value="DUF6570"/>
</dbReference>